<evidence type="ECO:0000313" key="1">
    <source>
        <dbReference type="EMBL" id="KAF9802120.1"/>
    </source>
</evidence>
<dbReference type="EMBL" id="JADOXO010000610">
    <property type="protein sequence ID" value="KAF9802120.1"/>
    <property type="molecule type" value="Genomic_DNA"/>
</dbReference>
<reference evidence="1" key="2">
    <citation type="journal article" name="Front. Microbiol.">
        <title>Degradative Capacity of Two Strains of Rhodonia placenta: From Phenotype to Genotype.</title>
        <authorList>
            <person name="Kolle M."/>
            <person name="Horta M.A.C."/>
            <person name="Nowrousian M."/>
            <person name="Ohm R.A."/>
            <person name="Benz J.P."/>
            <person name="Pilgard A."/>
        </authorList>
    </citation>
    <scope>NUCLEOTIDE SEQUENCE</scope>
    <source>
        <strain evidence="1">FPRL280</strain>
    </source>
</reference>
<proteinExistence type="predicted"/>
<dbReference type="AlphaFoldDB" id="A0A8H7NTB8"/>
<sequence length="117" mass="13133">MLLLIGEEDDEIVEDLVHHRLEGCRGIGKAKEHHQGFIQSPVSYKGSLPLITGFDLDIIVSPSDVKLCEERSTAKLVYHFGDQRQRIAVFDDDRIQSAIILHGSKCPFLLFDEEEGG</sequence>
<gene>
    <name evidence="1" type="ORF">IEO21_09977</name>
</gene>
<organism evidence="1 2">
    <name type="scientific">Rhodonia placenta</name>
    <dbReference type="NCBI Taxonomy" id="104341"/>
    <lineage>
        <taxon>Eukaryota</taxon>
        <taxon>Fungi</taxon>
        <taxon>Dikarya</taxon>
        <taxon>Basidiomycota</taxon>
        <taxon>Agaricomycotina</taxon>
        <taxon>Agaricomycetes</taxon>
        <taxon>Polyporales</taxon>
        <taxon>Adustoporiaceae</taxon>
        <taxon>Rhodonia</taxon>
    </lineage>
</organism>
<reference evidence="1" key="1">
    <citation type="submission" date="2020-11" db="EMBL/GenBank/DDBJ databases">
        <authorList>
            <person name="Koelle M."/>
            <person name="Horta M.A.C."/>
            <person name="Nowrousian M."/>
            <person name="Ohm R.A."/>
            <person name="Benz P."/>
            <person name="Pilgard A."/>
        </authorList>
    </citation>
    <scope>NUCLEOTIDE SEQUENCE</scope>
    <source>
        <strain evidence="1">FPRL280</strain>
    </source>
</reference>
<evidence type="ECO:0000313" key="2">
    <source>
        <dbReference type="Proteomes" id="UP000639403"/>
    </source>
</evidence>
<dbReference type="Proteomes" id="UP000639403">
    <property type="component" value="Unassembled WGS sequence"/>
</dbReference>
<protein>
    <submittedName>
        <fullName evidence="1">Uncharacterized protein</fullName>
    </submittedName>
</protein>
<accession>A0A8H7NTB8</accession>
<name>A0A8H7NTB8_9APHY</name>
<comment type="caution">
    <text evidence="1">The sequence shown here is derived from an EMBL/GenBank/DDBJ whole genome shotgun (WGS) entry which is preliminary data.</text>
</comment>